<dbReference type="Pfam" id="PF26622">
    <property type="entry name" value="DUF8199"/>
    <property type="match status" value="1"/>
</dbReference>
<dbReference type="OrthoDB" id="965878at2"/>
<evidence type="ECO:0000256" key="1">
    <source>
        <dbReference type="SAM" id="SignalP"/>
    </source>
</evidence>
<evidence type="ECO:0000313" key="2">
    <source>
        <dbReference type="EMBL" id="RAI93945.1"/>
    </source>
</evidence>
<gene>
    <name evidence="2" type="ORF">LV83_00851</name>
</gene>
<accession>A0A327PNP0</accession>
<name>A0A327PNP0_9BACT</name>
<reference evidence="2 3" key="1">
    <citation type="submission" date="2018-06" db="EMBL/GenBank/DDBJ databases">
        <title>Genomic Encyclopedia of Archaeal and Bacterial Type Strains, Phase II (KMG-II): from individual species to whole genera.</title>
        <authorList>
            <person name="Goeker M."/>
        </authorList>
    </citation>
    <scope>NUCLEOTIDE SEQUENCE [LARGE SCALE GENOMIC DNA]</scope>
    <source>
        <strain evidence="2 3">DSM 23446</strain>
    </source>
</reference>
<dbReference type="InterPro" id="IPR058060">
    <property type="entry name" value="HYC_CC_PP"/>
</dbReference>
<dbReference type="Proteomes" id="UP000249610">
    <property type="component" value="Unassembled WGS sequence"/>
</dbReference>
<dbReference type="EMBL" id="QLLK01000002">
    <property type="protein sequence ID" value="RAI93945.1"/>
    <property type="molecule type" value="Genomic_DNA"/>
</dbReference>
<evidence type="ECO:0008006" key="4">
    <source>
        <dbReference type="Google" id="ProtNLM"/>
    </source>
</evidence>
<dbReference type="NCBIfam" id="NF047658">
    <property type="entry name" value="HYC_CC_PP"/>
    <property type="match status" value="1"/>
</dbReference>
<keyword evidence="3" id="KW-1185">Reference proteome</keyword>
<comment type="caution">
    <text evidence="2">The sequence shown here is derived from an EMBL/GenBank/DDBJ whole genome shotgun (WGS) entry which is preliminary data.</text>
</comment>
<protein>
    <recommendedName>
        <fullName evidence="4">Secreted protein</fullName>
    </recommendedName>
</protein>
<evidence type="ECO:0000313" key="3">
    <source>
        <dbReference type="Proteomes" id="UP000249610"/>
    </source>
</evidence>
<sequence length="138" mass="15608">MKKILSIAFSLMILLSSVGLAKTIHLCMGTETESAIGFSTSHIECEMVKKKPSCHSEKDSSEHEEKDCCNEEFELLVLDQDLQKSSVNLDYSPEFVVSLVYTVFGLSIFPTEKNENYTDYPPPVLRQDLQVLHQSFLI</sequence>
<keyword evidence="1" id="KW-0732">Signal</keyword>
<organism evidence="2 3">
    <name type="scientific">Algoriphagus yeomjeoni</name>
    <dbReference type="NCBI Taxonomy" id="291403"/>
    <lineage>
        <taxon>Bacteria</taxon>
        <taxon>Pseudomonadati</taxon>
        <taxon>Bacteroidota</taxon>
        <taxon>Cytophagia</taxon>
        <taxon>Cytophagales</taxon>
        <taxon>Cyclobacteriaceae</taxon>
        <taxon>Algoriphagus</taxon>
    </lineage>
</organism>
<feature type="signal peptide" evidence="1">
    <location>
        <begin position="1"/>
        <end position="21"/>
    </location>
</feature>
<dbReference type="AlphaFoldDB" id="A0A327PNP0"/>
<dbReference type="RefSeq" id="WP_146613687.1">
    <property type="nucleotide sequence ID" value="NZ_QLLK01000002.1"/>
</dbReference>
<feature type="chain" id="PRO_5016440671" description="Secreted protein" evidence="1">
    <location>
        <begin position="22"/>
        <end position="138"/>
    </location>
</feature>
<proteinExistence type="predicted"/>
<dbReference type="InterPro" id="IPR058512">
    <property type="entry name" value="DUF8199"/>
</dbReference>